<sequence length="454" mass="50903">MSGANLRARLAEIQQQISSLQAQMALLRSEEEVVARDLAALVYPVLTLPNDVVSEIFIQYVNGNVFPKSTPRASFESFDSKRNHHLVDTLTFWMAHSGSLPFELAASLPLGPWKDGEALFRLMSQYSSRFRQLSLSARGPHPPPIALAGPFPRLEKLNIYASGGHSTPFPQLEAPKLRDLLGDPIMYTQFADFHHARYNAGSMPIPPSSSITLPRLRTVSLDPLDRGITSEIIPYLTLPALDDFAFWPSSDSVTDFFADLVERSGCPLRQLTLMLYQTDAEELQTFLEEAPLDSIQDLNLLRPDGYMGALSNLFNLLGDHSYLPGLQHLCIEDCAAYAELSPVVDMLDARLDCEEGETQLKSFKLSFAEWGTGNEEREIPYQPDVDEAISRLEALRRRFAGLKFDVRSEISWFSGHIDSHMNYAVHSYLRSSRGSYRLTLDRRACVSQVMGPEN</sequence>
<reference evidence="2" key="1">
    <citation type="submission" date="2023-03" db="EMBL/GenBank/DDBJ databases">
        <title>Massive genome expansion in bonnet fungi (Mycena s.s.) driven by repeated elements and novel gene families across ecological guilds.</title>
        <authorList>
            <consortium name="Lawrence Berkeley National Laboratory"/>
            <person name="Harder C.B."/>
            <person name="Miyauchi S."/>
            <person name="Viragh M."/>
            <person name="Kuo A."/>
            <person name="Thoen E."/>
            <person name="Andreopoulos B."/>
            <person name="Lu D."/>
            <person name="Skrede I."/>
            <person name="Drula E."/>
            <person name="Henrissat B."/>
            <person name="Morin E."/>
            <person name="Kohler A."/>
            <person name="Barry K."/>
            <person name="LaButti K."/>
            <person name="Morin E."/>
            <person name="Salamov A."/>
            <person name="Lipzen A."/>
            <person name="Mereny Z."/>
            <person name="Hegedus B."/>
            <person name="Baldrian P."/>
            <person name="Stursova M."/>
            <person name="Weitz H."/>
            <person name="Taylor A."/>
            <person name="Grigoriev I.V."/>
            <person name="Nagy L.G."/>
            <person name="Martin F."/>
            <person name="Kauserud H."/>
        </authorList>
    </citation>
    <scope>NUCLEOTIDE SEQUENCE</scope>
    <source>
        <strain evidence="2">9284</strain>
    </source>
</reference>
<proteinExistence type="predicted"/>
<gene>
    <name evidence="2" type="ORF">FB45DRAFT_1053316</name>
</gene>
<organism evidence="2 3">
    <name type="scientific">Roridomyces roridus</name>
    <dbReference type="NCBI Taxonomy" id="1738132"/>
    <lineage>
        <taxon>Eukaryota</taxon>
        <taxon>Fungi</taxon>
        <taxon>Dikarya</taxon>
        <taxon>Basidiomycota</taxon>
        <taxon>Agaricomycotina</taxon>
        <taxon>Agaricomycetes</taxon>
        <taxon>Agaricomycetidae</taxon>
        <taxon>Agaricales</taxon>
        <taxon>Marasmiineae</taxon>
        <taxon>Mycenaceae</taxon>
        <taxon>Roridomyces</taxon>
    </lineage>
</organism>
<dbReference type="AlphaFoldDB" id="A0AAD7FXK2"/>
<evidence type="ECO:0000313" key="2">
    <source>
        <dbReference type="EMBL" id="KAJ7644599.1"/>
    </source>
</evidence>
<name>A0AAD7FXK2_9AGAR</name>
<keyword evidence="1" id="KW-0175">Coiled coil</keyword>
<dbReference type="EMBL" id="JARKIF010000003">
    <property type="protein sequence ID" value="KAJ7644599.1"/>
    <property type="molecule type" value="Genomic_DNA"/>
</dbReference>
<protein>
    <submittedName>
        <fullName evidence="2">Uncharacterized protein</fullName>
    </submittedName>
</protein>
<keyword evidence="3" id="KW-1185">Reference proteome</keyword>
<feature type="coiled-coil region" evidence="1">
    <location>
        <begin position="3"/>
        <end position="30"/>
    </location>
</feature>
<dbReference type="Proteomes" id="UP001221142">
    <property type="component" value="Unassembled WGS sequence"/>
</dbReference>
<accession>A0AAD7FXK2</accession>
<evidence type="ECO:0000313" key="3">
    <source>
        <dbReference type="Proteomes" id="UP001221142"/>
    </source>
</evidence>
<comment type="caution">
    <text evidence="2">The sequence shown here is derived from an EMBL/GenBank/DDBJ whole genome shotgun (WGS) entry which is preliminary data.</text>
</comment>
<evidence type="ECO:0000256" key="1">
    <source>
        <dbReference type="SAM" id="Coils"/>
    </source>
</evidence>